<dbReference type="PROSITE" id="PS00430">
    <property type="entry name" value="TONB_DEPENDENT_REC_1"/>
    <property type="match status" value="1"/>
</dbReference>
<keyword evidence="1" id="KW-0472">Membrane</keyword>
<reference evidence="2 3" key="1">
    <citation type="journal article" date="2016" name="Nat. Commun.">
        <title>Thousands of microbial genomes shed light on interconnected biogeochemical processes in an aquifer system.</title>
        <authorList>
            <person name="Anantharaman K."/>
            <person name="Brown C.T."/>
            <person name="Hug L.A."/>
            <person name="Sharon I."/>
            <person name="Castelle C.J."/>
            <person name="Probst A.J."/>
            <person name="Thomas B.C."/>
            <person name="Singh A."/>
            <person name="Wilkins M.J."/>
            <person name="Karaoz U."/>
            <person name="Brodie E.L."/>
            <person name="Williams K.H."/>
            <person name="Hubbard S.S."/>
            <person name="Banfield J.F."/>
        </authorList>
    </citation>
    <scope>NUCLEOTIDE SEQUENCE [LARGE SCALE GENOMIC DNA]</scope>
</reference>
<keyword evidence="1" id="KW-1133">Transmembrane helix</keyword>
<protein>
    <recommendedName>
        <fullName evidence="4">Type 4 fimbrial biogenesis protein PilX N-terminal domain-containing protein</fullName>
    </recommendedName>
</protein>
<accession>A0A1F6UTX7</accession>
<evidence type="ECO:0000313" key="2">
    <source>
        <dbReference type="EMBL" id="OGI60837.1"/>
    </source>
</evidence>
<name>A0A1F6UTX7_9BACT</name>
<dbReference type="EMBL" id="MFTI01000013">
    <property type="protein sequence ID" value="OGI60837.1"/>
    <property type="molecule type" value="Genomic_DNA"/>
</dbReference>
<comment type="caution">
    <text evidence="2">The sequence shown here is derived from an EMBL/GenBank/DDBJ whole genome shotgun (WGS) entry which is preliminary data.</text>
</comment>
<evidence type="ECO:0008006" key="4">
    <source>
        <dbReference type="Google" id="ProtNLM"/>
    </source>
</evidence>
<proteinExistence type="predicted"/>
<keyword evidence="1" id="KW-0812">Transmembrane</keyword>
<dbReference type="Proteomes" id="UP000177869">
    <property type="component" value="Unassembled WGS sequence"/>
</dbReference>
<feature type="transmembrane region" description="Helical" evidence="1">
    <location>
        <begin position="12"/>
        <end position="38"/>
    </location>
</feature>
<evidence type="ECO:0000256" key="1">
    <source>
        <dbReference type="SAM" id="Phobius"/>
    </source>
</evidence>
<gene>
    <name evidence="2" type="ORF">A2814_03435</name>
</gene>
<dbReference type="AlphaFoldDB" id="A0A1F6UTX7"/>
<dbReference type="InterPro" id="IPR010916">
    <property type="entry name" value="TonB_box_CS"/>
</dbReference>
<dbReference type="STRING" id="1801732.A2814_03435"/>
<evidence type="ECO:0000313" key="3">
    <source>
        <dbReference type="Proteomes" id="UP000177869"/>
    </source>
</evidence>
<sequence length="136" mass="14733">MIYSKQKTQKKTTAGFIALMSAIIISVILLLIAVNLSFTGFYSRSNILDSEFKARSSALAEACVDTVLLNLANNPSYTGEESITVSGTDTCEIGTIVPTADPIIVEVTADFQNAITNLHIEVNQSNLSVESWEEKI</sequence>
<organism evidence="2 3">
    <name type="scientific">Candidatus Nomurabacteria bacterium RIFCSPHIGHO2_01_FULL_38_19</name>
    <dbReference type="NCBI Taxonomy" id="1801732"/>
    <lineage>
        <taxon>Bacteria</taxon>
        <taxon>Candidatus Nomuraibacteriota</taxon>
    </lineage>
</organism>